<sequence>MARARYPHILVIAVAIAVAAGAAVAQAPQPSSQMPMRHGMGAPPAESPATQAYMQGMAKMHHDMDIHYSGDADKDFVAGMIAHHQGAIDMAKVVLQYGSDPEIRKLAQDIVAAQEQEIAFMRAWQAKHP</sequence>
<gene>
    <name evidence="3" type="ORF">OL599_06875</name>
</gene>
<keyword evidence="1" id="KW-0732">Signal</keyword>
<accession>A0AA41YKJ7</accession>
<feature type="domain" description="DUF305" evidence="2">
    <location>
        <begin position="38"/>
        <end position="124"/>
    </location>
</feature>
<dbReference type="InterPro" id="IPR005183">
    <property type="entry name" value="DUF305_CopM-like"/>
</dbReference>
<evidence type="ECO:0000313" key="4">
    <source>
        <dbReference type="Proteomes" id="UP001165679"/>
    </source>
</evidence>
<keyword evidence="4" id="KW-1185">Reference proteome</keyword>
<feature type="chain" id="PRO_5041265498" evidence="1">
    <location>
        <begin position="26"/>
        <end position="129"/>
    </location>
</feature>
<name>A0AA41YKJ7_9PROT</name>
<comment type="caution">
    <text evidence="3">The sequence shown here is derived from an EMBL/GenBank/DDBJ whole genome shotgun (WGS) entry which is preliminary data.</text>
</comment>
<dbReference type="EMBL" id="JAPDNT010000003">
    <property type="protein sequence ID" value="MCW3474300.1"/>
    <property type="molecule type" value="Genomic_DNA"/>
</dbReference>
<dbReference type="PANTHER" id="PTHR36933">
    <property type="entry name" value="SLL0788 PROTEIN"/>
    <property type="match status" value="1"/>
</dbReference>
<dbReference type="PANTHER" id="PTHR36933:SF1">
    <property type="entry name" value="SLL0788 PROTEIN"/>
    <property type="match status" value="1"/>
</dbReference>
<protein>
    <submittedName>
        <fullName evidence="3">DUF305 domain-containing protein</fullName>
    </submittedName>
</protein>
<organism evidence="3 4">
    <name type="scientific">Limobrevibacterium gyesilva</name>
    <dbReference type="NCBI Taxonomy" id="2991712"/>
    <lineage>
        <taxon>Bacteria</taxon>
        <taxon>Pseudomonadati</taxon>
        <taxon>Pseudomonadota</taxon>
        <taxon>Alphaproteobacteria</taxon>
        <taxon>Acetobacterales</taxon>
        <taxon>Acetobacteraceae</taxon>
        <taxon>Limobrevibacterium</taxon>
    </lineage>
</organism>
<reference evidence="3" key="2">
    <citation type="submission" date="2022-10" db="EMBL/GenBank/DDBJ databases">
        <authorList>
            <person name="Trinh H.N."/>
        </authorList>
    </citation>
    <scope>NUCLEOTIDE SEQUENCE</scope>
    <source>
        <strain evidence="3">RN2-1</strain>
    </source>
</reference>
<dbReference type="InterPro" id="IPR009078">
    <property type="entry name" value="Ferritin-like_SF"/>
</dbReference>
<evidence type="ECO:0000256" key="1">
    <source>
        <dbReference type="SAM" id="SignalP"/>
    </source>
</evidence>
<proteinExistence type="predicted"/>
<dbReference type="RefSeq" id="WP_264712926.1">
    <property type="nucleotide sequence ID" value="NZ_JAPDNT010000003.1"/>
</dbReference>
<dbReference type="AlphaFoldDB" id="A0AA41YKJ7"/>
<evidence type="ECO:0000259" key="2">
    <source>
        <dbReference type="Pfam" id="PF03713"/>
    </source>
</evidence>
<dbReference type="Proteomes" id="UP001165679">
    <property type="component" value="Unassembled WGS sequence"/>
</dbReference>
<dbReference type="Pfam" id="PF03713">
    <property type="entry name" value="DUF305"/>
    <property type="match status" value="1"/>
</dbReference>
<dbReference type="InterPro" id="IPR012347">
    <property type="entry name" value="Ferritin-like"/>
</dbReference>
<evidence type="ECO:0000313" key="3">
    <source>
        <dbReference type="EMBL" id="MCW3474300.1"/>
    </source>
</evidence>
<dbReference type="Gene3D" id="1.20.1260.10">
    <property type="match status" value="1"/>
</dbReference>
<feature type="signal peptide" evidence="1">
    <location>
        <begin position="1"/>
        <end position="25"/>
    </location>
</feature>
<dbReference type="SUPFAM" id="SSF47240">
    <property type="entry name" value="Ferritin-like"/>
    <property type="match status" value="1"/>
</dbReference>
<reference evidence="3" key="1">
    <citation type="submission" date="2022-09" db="EMBL/GenBank/DDBJ databases">
        <title>Rhodovastum sp. nov. RN2-1 isolated from soil in Seongnam, South Korea.</title>
        <authorList>
            <person name="Le N.T."/>
        </authorList>
    </citation>
    <scope>NUCLEOTIDE SEQUENCE</scope>
    <source>
        <strain evidence="3">RN2-1</strain>
    </source>
</reference>